<dbReference type="Proteomes" id="UP000016800">
    <property type="component" value="Chromosome XI"/>
</dbReference>
<dbReference type="HOGENOM" id="CLU_801798_0_0_1"/>
<dbReference type="VEuPathDB" id="FungiDB:FFUJ_11442"/>
<organism evidence="2 3">
    <name type="scientific">Gibberella fujikuroi (strain CBS 195.34 / IMI 58289 / NRRL A-6831)</name>
    <name type="common">Bakanae and foot rot disease fungus</name>
    <name type="synonym">Fusarium fujikuroi</name>
    <dbReference type="NCBI Taxonomy" id="1279085"/>
    <lineage>
        <taxon>Eukaryota</taxon>
        <taxon>Fungi</taxon>
        <taxon>Dikarya</taxon>
        <taxon>Ascomycota</taxon>
        <taxon>Pezizomycotina</taxon>
        <taxon>Sordariomycetes</taxon>
        <taxon>Hypocreomycetidae</taxon>
        <taxon>Hypocreales</taxon>
        <taxon>Nectriaceae</taxon>
        <taxon>Fusarium</taxon>
        <taxon>Fusarium fujikuroi species complex</taxon>
    </lineage>
</organism>
<feature type="region of interest" description="Disordered" evidence="1">
    <location>
        <begin position="102"/>
        <end position="149"/>
    </location>
</feature>
<dbReference type="GeneID" id="35404904"/>
<proteinExistence type="predicted"/>
<evidence type="ECO:0000313" key="2">
    <source>
        <dbReference type="EMBL" id="CCT75421.1"/>
    </source>
</evidence>
<feature type="region of interest" description="Disordered" evidence="1">
    <location>
        <begin position="269"/>
        <end position="322"/>
    </location>
</feature>
<dbReference type="AlphaFoldDB" id="S0EKQ4"/>
<accession>S0EKQ4</accession>
<name>S0EKQ4_GIBF5</name>
<sequence>MWNVSGQDVSCTLPLKETTALLIASIPVPFPTSKNAAFFSFSFHRSFHHLLVLVSFLKHIQSNSTGQISGTLLVTMVPRFRNLDTDSVDSQAVDDIFPITPSQRAMDESPSSPPIFSTQTPIRVPDTPRASHHEQNPGHRRRSTTTIGGRLAAPRRRLPVINSRRDSQRSVDRTPNRVARQYRRMRTLGNNQRPGSFLQYISSVEDLSRAIAGVQPTDPPEHGNRRLIASRALRIRSIFRNRQVQVCSWQDPQTPTPVLVPDMIGQLIHTSRPQPSHPPTSRVIAPPAEPMPEPSRLSMDSRGSTDSGVTEHDTQPSVRQNRPRWPGHVLYCDCVICDKLNEPYSP</sequence>
<keyword evidence="3" id="KW-1185">Reference proteome</keyword>
<protein>
    <submittedName>
        <fullName evidence="2">Uncharacterized protein</fullName>
    </submittedName>
</protein>
<dbReference type="EMBL" id="HF679033">
    <property type="protein sequence ID" value="CCT75421.1"/>
    <property type="molecule type" value="Genomic_DNA"/>
</dbReference>
<dbReference type="RefSeq" id="XP_023437467.1">
    <property type="nucleotide sequence ID" value="XM_023570342.1"/>
</dbReference>
<evidence type="ECO:0000313" key="3">
    <source>
        <dbReference type="Proteomes" id="UP000016800"/>
    </source>
</evidence>
<reference evidence="3" key="1">
    <citation type="journal article" date="2013" name="PLoS Pathog.">
        <title>Deciphering the cryptic genome: genome-wide analyses of the rice pathogen Fusarium fujikuroi reveal complex regulation of secondary metabolism and novel metabolites.</title>
        <authorList>
            <person name="Wiemann P."/>
            <person name="Sieber C.M."/>
            <person name="von Bargen K.W."/>
            <person name="Studt L."/>
            <person name="Niehaus E.M."/>
            <person name="Espino J.J."/>
            <person name="Huss K."/>
            <person name="Michielse C.B."/>
            <person name="Albermann S."/>
            <person name="Wagner D."/>
            <person name="Bergner S.V."/>
            <person name="Connolly L.R."/>
            <person name="Fischer A."/>
            <person name="Reuter G."/>
            <person name="Kleigrewe K."/>
            <person name="Bald T."/>
            <person name="Wingfield B.D."/>
            <person name="Ophir R."/>
            <person name="Freeman S."/>
            <person name="Hippler M."/>
            <person name="Smith K.M."/>
            <person name="Brown D.W."/>
            <person name="Proctor R.H."/>
            <person name="Munsterkotter M."/>
            <person name="Freitag M."/>
            <person name="Humpf H.U."/>
            <person name="Guldener U."/>
            <person name="Tudzynski B."/>
        </authorList>
    </citation>
    <scope>NUCLEOTIDE SEQUENCE [LARGE SCALE GENOMIC DNA]</scope>
    <source>
        <strain evidence="3">CBS 195.34 / IMI 58289 / NRRL A-6831</strain>
    </source>
</reference>
<evidence type="ECO:0000256" key="1">
    <source>
        <dbReference type="SAM" id="MobiDB-lite"/>
    </source>
</evidence>
<gene>
    <name evidence="2" type="ORF">FFUJ_11442</name>
</gene>